<gene>
    <name evidence="2" type="ORF">P171DRAFT_394509</name>
</gene>
<dbReference type="OrthoDB" id="407198at2759"/>
<dbReference type="EMBL" id="MU001507">
    <property type="protein sequence ID" value="KAF2440238.1"/>
    <property type="molecule type" value="Genomic_DNA"/>
</dbReference>
<protein>
    <recommendedName>
        <fullName evidence="1">RNase H type-1 domain-containing protein</fullName>
    </recommendedName>
</protein>
<dbReference type="AlphaFoldDB" id="A0A9P4PBN6"/>
<keyword evidence="3" id="KW-1185">Reference proteome</keyword>
<dbReference type="Pfam" id="PF00075">
    <property type="entry name" value="RNase_H"/>
    <property type="match status" value="1"/>
</dbReference>
<evidence type="ECO:0000259" key="1">
    <source>
        <dbReference type="PROSITE" id="PS50879"/>
    </source>
</evidence>
<dbReference type="GO" id="GO:0003676">
    <property type="term" value="F:nucleic acid binding"/>
    <property type="evidence" value="ECO:0007669"/>
    <property type="project" value="InterPro"/>
</dbReference>
<name>A0A9P4PBN6_9PLEO</name>
<accession>A0A9P4PBN6</accession>
<organism evidence="2 3">
    <name type="scientific">Karstenula rhodostoma CBS 690.94</name>
    <dbReference type="NCBI Taxonomy" id="1392251"/>
    <lineage>
        <taxon>Eukaryota</taxon>
        <taxon>Fungi</taxon>
        <taxon>Dikarya</taxon>
        <taxon>Ascomycota</taxon>
        <taxon>Pezizomycotina</taxon>
        <taxon>Dothideomycetes</taxon>
        <taxon>Pleosporomycetidae</taxon>
        <taxon>Pleosporales</taxon>
        <taxon>Massarineae</taxon>
        <taxon>Didymosphaeriaceae</taxon>
        <taxon>Karstenula</taxon>
    </lineage>
</organism>
<feature type="domain" description="RNase H type-1" evidence="1">
    <location>
        <begin position="1"/>
        <end position="83"/>
    </location>
</feature>
<reference evidence="2" key="1">
    <citation type="journal article" date="2020" name="Stud. Mycol.">
        <title>101 Dothideomycetes genomes: a test case for predicting lifestyles and emergence of pathogens.</title>
        <authorList>
            <person name="Haridas S."/>
            <person name="Albert R."/>
            <person name="Binder M."/>
            <person name="Bloem J."/>
            <person name="Labutti K."/>
            <person name="Salamov A."/>
            <person name="Andreopoulos B."/>
            <person name="Baker S."/>
            <person name="Barry K."/>
            <person name="Bills G."/>
            <person name="Bluhm B."/>
            <person name="Cannon C."/>
            <person name="Castanera R."/>
            <person name="Culley D."/>
            <person name="Daum C."/>
            <person name="Ezra D."/>
            <person name="Gonzalez J."/>
            <person name="Henrissat B."/>
            <person name="Kuo A."/>
            <person name="Liang C."/>
            <person name="Lipzen A."/>
            <person name="Lutzoni F."/>
            <person name="Magnuson J."/>
            <person name="Mondo S."/>
            <person name="Nolan M."/>
            <person name="Ohm R."/>
            <person name="Pangilinan J."/>
            <person name="Park H.-J."/>
            <person name="Ramirez L."/>
            <person name="Alfaro M."/>
            <person name="Sun H."/>
            <person name="Tritt A."/>
            <person name="Yoshinaga Y."/>
            <person name="Zwiers L.-H."/>
            <person name="Turgeon B."/>
            <person name="Goodwin S."/>
            <person name="Spatafora J."/>
            <person name="Crous P."/>
            <person name="Grigoriev I."/>
        </authorList>
    </citation>
    <scope>NUCLEOTIDE SEQUENCE</scope>
    <source>
        <strain evidence="2">CBS 690.94</strain>
    </source>
</reference>
<dbReference type="Gene3D" id="3.30.420.10">
    <property type="entry name" value="Ribonuclease H-like superfamily/Ribonuclease H"/>
    <property type="match status" value="1"/>
</dbReference>
<dbReference type="Proteomes" id="UP000799764">
    <property type="component" value="Unassembled WGS sequence"/>
</dbReference>
<dbReference type="SUPFAM" id="SSF53098">
    <property type="entry name" value="Ribonuclease H-like"/>
    <property type="match status" value="1"/>
</dbReference>
<dbReference type="PROSITE" id="PS50879">
    <property type="entry name" value="RNASE_H_1"/>
    <property type="match status" value="1"/>
</dbReference>
<proteinExistence type="predicted"/>
<sequence length="86" mass="9802">MVIYTNSKYAIGCYTKYKKKWLIQSWRCAQGFSRDNDDILINILEKLRQREAVGVKTDFEWVKGHSGVFGNEQADKLATAGASKVL</sequence>
<evidence type="ECO:0000313" key="3">
    <source>
        <dbReference type="Proteomes" id="UP000799764"/>
    </source>
</evidence>
<dbReference type="InterPro" id="IPR012337">
    <property type="entry name" value="RNaseH-like_sf"/>
</dbReference>
<evidence type="ECO:0000313" key="2">
    <source>
        <dbReference type="EMBL" id="KAF2440238.1"/>
    </source>
</evidence>
<dbReference type="InterPro" id="IPR036397">
    <property type="entry name" value="RNaseH_sf"/>
</dbReference>
<dbReference type="InterPro" id="IPR002156">
    <property type="entry name" value="RNaseH_domain"/>
</dbReference>
<comment type="caution">
    <text evidence="2">The sequence shown here is derived from an EMBL/GenBank/DDBJ whole genome shotgun (WGS) entry which is preliminary data.</text>
</comment>
<dbReference type="GO" id="GO:0004523">
    <property type="term" value="F:RNA-DNA hybrid ribonuclease activity"/>
    <property type="evidence" value="ECO:0007669"/>
    <property type="project" value="InterPro"/>
</dbReference>